<keyword evidence="2" id="KW-1133">Transmembrane helix</keyword>
<feature type="region of interest" description="Disordered" evidence="1">
    <location>
        <begin position="170"/>
        <end position="242"/>
    </location>
</feature>
<evidence type="ECO:0000313" key="4">
    <source>
        <dbReference type="Proteomes" id="UP001373196"/>
    </source>
</evidence>
<evidence type="ECO:0008006" key="5">
    <source>
        <dbReference type="Google" id="ProtNLM"/>
    </source>
</evidence>
<accession>A0AB35Y5T2</accession>
<evidence type="ECO:0000256" key="1">
    <source>
        <dbReference type="SAM" id="MobiDB-lite"/>
    </source>
</evidence>
<feature type="transmembrane region" description="Helical" evidence="2">
    <location>
        <begin position="248"/>
        <end position="267"/>
    </location>
</feature>
<dbReference type="RefSeq" id="WP_339395180.1">
    <property type="nucleotide sequence ID" value="NZ_JBBFGL010000004.1"/>
</dbReference>
<dbReference type="EMBL" id="JBBFGL010000004">
    <property type="protein sequence ID" value="MEJ5195636.1"/>
    <property type="molecule type" value="Genomic_DNA"/>
</dbReference>
<keyword evidence="2" id="KW-0472">Membrane</keyword>
<keyword evidence="2" id="KW-0812">Transmembrane</keyword>
<gene>
    <name evidence="3" type="ORF">WF834_05495</name>
</gene>
<name>A0AB35Y5T2_9FIRM</name>
<proteinExistence type="predicted"/>
<dbReference type="AlphaFoldDB" id="A0AB35Y5T2"/>
<reference evidence="3" key="1">
    <citation type="submission" date="2024-03" db="EMBL/GenBank/DDBJ databases">
        <authorList>
            <person name="Plomp N."/>
            <person name="Harmsen H.J."/>
        </authorList>
    </citation>
    <scope>NUCLEOTIDE SEQUENCE</scope>
    <source>
        <strain evidence="3">HTF-128</strain>
    </source>
</reference>
<sequence>MPEEALQAAFEIKTACDEISRRLLRWHWEHKPGSNSLGALLDHIAQRQQESPDYYDRMPDLSGKSSWQQLDTTICMRVLLDPEKDAEKPLDLLGNTSSPGAARRACNTVRTARNEAAHATDQTDAAQAAILFNEAIECLEDAYAGTAFRENELARYYRQAEELLSRCGAKEPVASSRAPAEEKPVARSTSRQSTRQNQRGSAQSRKTGSSRSAGKRTAAHGNSGRSSSAKGRENTKCKKKRKNSGNQTVMIVLLAALVLGLLVRAWSMGAV</sequence>
<comment type="caution">
    <text evidence="3">The sequence shown here is derived from an EMBL/GenBank/DDBJ whole genome shotgun (WGS) entry which is preliminary data.</text>
</comment>
<feature type="compositionally biased region" description="Polar residues" evidence="1">
    <location>
        <begin position="187"/>
        <end position="212"/>
    </location>
</feature>
<organism evidence="3 4">
    <name type="scientific">Faecalibacterium wellingii</name>
    <dbReference type="NCBI Taxonomy" id="2929491"/>
    <lineage>
        <taxon>Bacteria</taxon>
        <taxon>Bacillati</taxon>
        <taxon>Bacillota</taxon>
        <taxon>Clostridia</taxon>
        <taxon>Eubacteriales</taxon>
        <taxon>Oscillospiraceae</taxon>
        <taxon>Faecalibacterium</taxon>
    </lineage>
</organism>
<evidence type="ECO:0000256" key="2">
    <source>
        <dbReference type="SAM" id="Phobius"/>
    </source>
</evidence>
<evidence type="ECO:0000313" key="3">
    <source>
        <dbReference type="EMBL" id="MEJ5195636.1"/>
    </source>
</evidence>
<protein>
    <recommendedName>
        <fullName evidence="5">Swt1-like HEPN domain-containing protein</fullName>
    </recommendedName>
</protein>
<dbReference type="Proteomes" id="UP001373196">
    <property type="component" value="Unassembled WGS sequence"/>
</dbReference>